<feature type="transmembrane region" description="Helical" evidence="15">
    <location>
        <begin position="38"/>
        <end position="58"/>
    </location>
</feature>
<keyword evidence="6 15" id="KW-0812">Transmembrane</keyword>
<dbReference type="EC" id="1.16.1.9" evidence="3"/>
<dbReference type="PANTHER" id="PTHR32361:SF9">
    <property type="entry name" value="FERRIC REDUCTASE TRANSMEMBRANE COMPONENT 3-RELATED"/>
    <property type="match status" value="1"/>
</dbReference>
<dbReference type="PROSITE" id="PS51384">
    <property type="entry name" value="FAD_FR"/>
    <property type="match status" value="1"/>
</dbReference>
<accession>A0A2R6NNV6</accession>
<dbReference type="EMBL" id="MLYV02001019">
    <property type="protein sequence ID" value="PSR74131.1"/>
    <property type="molecule type" value="Genomic_DNA"/>
</dbReference>
<comment type="similarity">
    <text evidence="2">Belongs to the ferric reductase (FRE) family.</text>
</comment>
<name>A0A2R6NNV6_9APHY</name>
<feature type="region of interest" description="Disordered" evidence="14">
    <location>
        <begin position="652"/>
        <end position="701"/>
    </location>
</feature>
<evidence type="ECO:0000256" key="1">
    <source>
        <dbReference type="ARBA" id="ARBA00004651"/>
    </source>
</evidence>
<reference evidence="17 18" key="1">
    <citation type="submission" date="2018-02" db="EMBL/GenBank/DDBJ databases">
        <title>Genome sequence of the basidiomycete white-rot fungus Phlebia centrifuga.</title>
        <authorList>
            <person name="Granchi Z."/>
            <person name="Peng M."/>
            <person name="de Vries R.P."/>
            <person name="Hilden K."/>
            <person name="Makela M.R."/>
            <person name="Grigoriev I."/>
            <person name="Riley R."/>
        </authorList>
    </citation>
    <scope>NUCLEOTIDE SEQUENCE [LARGE SCALE GENOMIC DNA]</scope>
    <source>
        <strain evidence="17 18">FBCC195</strain>
    </source>
</reference>
<evidence type="ECO:0000256" key="11">
    <source>
        <dbReference type="ARBA" id="ARBA00023136"/>
    </source>
</evidence>
<evidence type="ECO:0000256" key="12">
    <source>
        <dbReference type="ARBA" id="ARBA00023180"/>
    </source>
</evidence>
<dbReference type="SFLD" id="SFLDS00052">
    <property type="entry name" value="Ferric_Reductase_Domain"/>
    <property type="match status" value="1"/>
</dbReference>
<comment type="caution">
    <text evidence="17">The sequence shown here is derived from an EMBL/GenBank/DDBJ whole genome shotgun (WGS) entry which is preliminary data.</text>
</comment>
<keyword evidence="12" id="KW-0325">Glycoprotein</keyword>
<evidence type="ECO:0000259" key="16">
    <source>
        <dbReference type="PROSITE" id="PS51384"/>
    </source>
</evidence>
<evidence type="ECO:0000256" key="9">
    <source>
        <dbReference type="ARBA" id="ARBA00023002"/>
    </source>
</evidence>
<dbReference type="SUPFAM" id="SSF63380">
    <property type="entry name" value="Riboflavin synthase domain-like"/>
    <property type="match status" value="1"/>
</dbReference>
<dbReference type="Pfam" id="PF01794">
    <property type="entry name" value="Ferric_reduct"/>
    <property type="match status" value="1"/>
</dbReference>
<feature type="transmembrane region" description="Helical" evidence="15">
    <location>
        <begin position="224"/>
        <end position="243"/>
    </location>
</feature>
<dbReference type="GO" id="GO:0006879">
    <property type="term" value="P:intracellular iron ion homeostasis"/>
    <property type="evidence" value="ECO:0007669"/>
    <property type="project" value="TreeGrafter"/>
</dbReference>
<proteinExistence type="inferred from homology"/>
<dbReference type="InterPro" id="IPR017927">
    <property type="entry name" value="FAD-bd_FR_type"/>
</dbReference>
<keyword evidence="9" id="KW-0560">Oxidoreductase</keyword>
<dbReference type="OrthoDB" id="10006946at2759"/>
<dbReference type="CDD" id="cd06186">
    <property type="entry name" value="NOX_Duox_like_FAD_NADP"/>
    <property type="match status" value="1"/>
</dbReference>
<dbReference type="GO" id="GO:0005886">
    <property type="term" value="C:plasma membrane"/>
    <property type="evidence" value="ECO:0007669"/>
    <property type="project" value="UniProtKB-SubCell"/>
</dbReference>
<dbReference type="GO" id="GO:0015677">
    <property type="term" value="P:copper ion import"/>
    <property type="evidence" value="ECO:0007669"/>
    <property type="project" value="TreeGrafter"/>
</dbReference>
<dbReference type="GO" id="GO:0006826">
    <property type="term" value="P:iron ion transport"/>
    <property type="evidence" value="ECO:0007669"/>
    <property type="project" value="UniProtKB-ARBA"/>
</dbReference>
<dbReference type="InterPro" id="IPR013112">
    <property type="entry name" value="FAD-bd_8"/>
</dbReference>
<feature type="compositionally biased region" description="Polar residues" evidence="14">
    <location>
        <begin position="811"/>
        <end position="829"/>
    </location>
</feature>
<feature type="transmembrane region" description="Helical" evidence="15">
    <location>
        <begin position="180"/>
        <end position="204"/>
    </location>
</feature>
<keyword evidence="10" id="KW-0406">Ion transport</keyword>
<evidence type="ECO:0000256" key="4">
    <source>
        <dbReference type="ARBA" id="ARBA00022448"/>
    </source>
</evidence>
<keyword evidence="8 15" id="KW-1133">Transmembrane helix</keyword>
<evidence type="ECO:0000256" key="10">
    <source>
        <dbReference type="ARBA" id="ARBA00023065"/>
    </source>
</evidence>
<evidence type="ECO:0000256" key="7">
    <source>
        <dbReference type="ARBA" id="ARBA00022982"/>
    </source>
</evidence>
<evidence type="ECO:0000313" key="18">
    <source>
        <dbReference type="Proteomes" id="UP000186601"/>
    </source>
</evidence>
<dbReference type="InterPro" id="IPR039261">
    <property type="entry name" value="FNR_nucleotide-bd"/>
</dbReference>
<evidence type="ECO:0000256" key="3">
    <source>
        <dbReference type="ARBA" id="ARBA00012668"/>
    </source>
</evidence>
<dbReference type="Gene3D" id="3.40.50.80">
    <property type="entry name" value="Nucleotide-binding domain of ferredoxin-NADP reductase (FNR) module"/>
    <property type="match status" value="1"/>
</dbReference>
<keyword evidence="7" id="KW-0249">Electron transport</keyword>
<feature type="transmembrane region" description="Helical" evidence="15">
    <location>
        <begin position="110"/>
        <end position="128"/>
    </location>
</feature>
<evidence type="ECO:0000256" key="5">
    <source>
        <dbReference type="ARBA" id="ARBA00022475"/>
    </source>
</evidence>
<evidence type="ECO:0000256" key="8">
    <source>
        <dbReference type="ARBA" id="ARBA00022989"/>
    </source>
</evidence>
<keyword evidence="4" id="KW-0813">Transport</keyword>
<sequence>MSTSAQSNLTFAPIPDYPNDVEWVTAYLVQRILSDSTWVYAWILWIAIAVIFFSYSAMRWAGLRGGYIGAVWSKWSLRRRTWRKKHSLAVALKLGRPHTQPESLPSNAQILCLLALIVGSLLLAFVGPDYLAPGSRLWTLQNYPTMGVEKRGYPLSDFYFLQPQFTIEKMWWTTGGRTGLIAFALFPLTVLLALKAPPFAIFSIPQFTHLCFDKLAFLHRWCGVLTWFLTTLHVIFWSVQLAIDHRATTGENGYFYAWQYEKFHFAWAAYGFFTLLMLCSLPPIRRHYYEVFWFLHILFVPSTLIMSALHHPPLWWWCWAALALWVGERSYRLTWWLNTNGFLGGIESTQSKPRKRVSFTAEVTPDTLPMHVLGQANAVGKLPVLPRINPALTAPFHHTVAMTGSTYVPPPGFVHAELLPGRTVRVRLVTPGYLSWAPGQHFLINIPAISKFTSHPFTVASVCDSRAHTDAGRELVFFIRAKKGWTKDLWDTVARLTAHGLKYPNGEKLPSECQMPDRGVLMRGLIDGPFGSAARAKWGDHSTVLLVAGGSGVSFALSVLEYMCMCMAGRDGRELGGQPGGWGRRNFRTTRVRFVWLVREFGHIHWCAPFLRRCMSMVPSSELQIDIFVTNAKPAMRSLPPPIIEVSDPDAITEVPLSPPSPHFTRNSLSSPKPKSEKKRHSASTSIVSVETEDDDDNDSVVDLSYYTSDVADEEKGELGHDEHVLDLTNFEGDDDTALPGEAQLNVAVKQEGRMRRSFWKRSSVVLAAKQELDNRASGVYRQSPALRSSVRLLDERPSSIAMMSLEPMGPSSSRVQLQSPLSTASPNSAAPLLGHHSPRFVFPPVFPNPPSPTASERRLSQSSRAESPRPESAISDWSDAHTLAALVSEAAAREEIRLELDEEEIIDISVVAERARAGRPVISRILADEVEQSKGPIIVGCCGPTSLNAVVRKSIAAQINPSRIWQGDERGHIALVAEDFGY</sequence>
<dbReference type="InterPro" id="IPR013121">
    <property type="entry name" value="Fe_red_NAD-bd_6"/>
</dbReference>
<dbReference type="InterPro" id="IPR051410">
    <property type="entry name" value="Ferric/Cupric_Reductase"/>
</dbReference>
<dbReference type="GO" id="GO:0052851">
    <property type="term" value="F:ferric-chelate reductase (NADPH) activity"/>
    <property type="evidence" value="ECO:0007669"/>
    <property type="project" value="UniProtKB-EC"/>
</dbReference>
<feature type="domain" description="FAD-binding FR-type" evidence="16">
    <location>
        <begin position="395"/>
        <end position="536"/>
    </location>
</feature>
<dbReference type="Pfam" id="PF08022">
    <property type="entry name" value="FAD_binding_8"/>
    <property type="match status" value="1"/>
</dbReference>
<dbReference type="Pfam" id="PF08030">
    <property type="entry name" value="NAD_binding_6"/>
    <property type="match status" value="1"/>
</dbReference>
<organism evidence="17 18">
    <name type="scientific">Hermanssonia centrifuga</name>
    <dbReference type="NCBI Taxonomy" id="98765"/>
    <lineage>
        <taxon>Eukaryota</taxon>
        <taxon>Fungi</taxon>
        <taxon>Dikarya</taxon>
        <taxon>Basidiomycota</taxon>
        <taxon>Agaricomycotina</taxon>
        <taxon>Agaricomycetes</taxon>
        <taxon>Polyporales</taxon>
        <taxon>Meruliaceae</taxon>
        <taxon>Hermanssonia</taxon>
    </lineage>
</organism>
<evidence type="ECO:0000256" key="15">
    <source>
        <dbReference type="SAM" id="Phobius"/>
    </source>
</evidence>
<feature type="region of interest" description="Disordered" evidence="14">
    <location>
        <begin position="805"/>
        <end position="876"/>
    </location>
</feature>
<dbReference type="STRING" id="98765.A0A2R6NNV6"/>
<protein>
    <recommendedName>
        <fullName evidence="3">ferric-chelate reductase (NADPH)</fullName>
        <ecNumber evidence="3">1.16.1.9</ecNumber>
    </recommendedName>
</protein>
<feature type="compositionally biased region" description="Acidic residues" evidence="14">
    <location>
        <begin position="691"/>
        <end position="700"/>
    </location>
</feature>
<feature type="transmembrane region" description="Helical" evidence="15">
    <location>
        <begin position="263"/>
        <end position="281"/>
    </location>
</feature>
<evidence type="ECO:0000313" key="17">
    <source>
        <dbReference type="EMBL" id="PSR74131.1"/>
    </source>
</evidence>
<evidence type="ECO:0000256" key="13">
    <source>
        <dbReference type="ARBA" id="ARBA00048483"/>
    </source>
</evidence>
<gene>
    <name evidence="17" type="ORF">PHLCEN_2v10087</name>
</gene>
<dbReference type="InterPro" id="IPR013130">
    <property type="entry name" value="Fe3_Rdtase_TM_dom"/>
</dbReference>
<comment type="subcellular location">
    <subcellularLocation>
        <location evidence="1">Cell membrane</location>
        <topology evidence="1">Multi-pass membrane protein</topology>
    </subcellularLocation>
</comment>
<dbReference type="AlphaFoldDB" id="A0A2R6NNV6"/>
<keyword evidence="18" id="KW-1185">Reference proteome</keyword>
<dbReference type="PANTHER" id="PTHR32361">
    <property type="entry name" value="FERRIC/CUPRIC REDUCTASE TRANSMEMBRANE COMPONENT"/>
    <property type="match status" value="1"/>
</dbReference>
<evidence type="ECO:0000256" key="14">
    <source>
        <dbReference type="SAM" id="MobiDB-lite"/>
    </source>
</evidence>
<feature type="transmembrane region" description="Helical" evidence="15">
    <location>
        <begin position="288"/>
        <end position="308"/>
    </location>
</feature>
<dbReference type="Proteomes" id="UP000186601">
    <property type="component" value="Unassembled WGS sequence"/>
</dbReference>
<evidence type="ECO:0000256" key="6">
    <source>
        <dbReference type="ARBA" id="ARBA00022692"/>
    </source>
</evidence>
<keyword evidence="11 15" id="KW-0472">Membrane</keyword>
<evidence type="ECO:0000256" key="2">
    <source>
        <dbReference type="ARBA" id="ARBA00006278"/>
    </source>
</evidence>
<dbReference type="InterPro" id="IPR017938">
    <property type="entry name" value="Riboflavin_synthase-like_b-brl"/>
</dbReference>
<keyword evidence="5" id="KW-1003">Cell membrane</keyword>
<comment type="catalytic activity">
    <reaction evidence="13">
        <text>2 a Fe(II)-siderophore + NADP(+) + H(+) = 2 a Fe(III)-siderophore + NADPH</text>
        <dbReference type="Rhea" id="RHEA:28795"/>
        <dbReference type="Rhea" id="RHEA-COMP:11342"/>
        <dbReference type="Rhea" id="RHEA-COMP:11344"/>
        <dbReference type="ChEBI" id="CHEBI:15378"/>
        <dbReference type="ChEBI" id="CHEBI:29033"/>
        <dbReference type="ChEBI" id="CHEBI:29034"/>
        <dbReference type="ChEBI" id="CHEBI:57783"/>
        <dbReference type="ChEBI" id="CHEBI:58349"/>
        <dbReference type="EC" id="1.16.1.9"/>
    </reaction>
</comment>